<organism evidence="1">
    <name type="scientific">Schistosoma japonicum</name>
    <name type="common">Blood fluke</name>
    <dbReference type="NCBI Taxonomy" id="6182"/>
    <lineage>
        <taxon>Eukaryota</taxon>
        <taxon>Metazoa</taxon>
        <taxon>Spiralia</taxon>
        <taxon>Lophotrochozoa</taxon>
        <taxon>Platyhelminthes</taxon>
        <taxon>Trematoda</taxon>
        <taxon>Digenea</taxon>
        <taxon>Strigeidida</taxon>
        <taxon>Schistosomatoidea</taxon>
        <taxon>Schistosomatidae</taxon>
        <taxon>Schistosoma</taxon>
    </lineage>
</organism>
<accession>C7TYQ0</accession>
<reference evidence="1" key="1">
    <citation type="journal article" date="2009" name="Nature">
        <title>The Schistosoma japonicum genome reveals features of host-parasite interplay.</title>
        <authorList>
            <person name="Liu F."/>
            <person name="Zhou Y."/>
            <person name="Wang Z.Q."/>
            <person name="Lu G."/>
            <person name="Zheng H."/>
            <person name="Brindley P.J."/>
            <person name="McManus D.P."/>
            <person name="Blair D."/>
            <person name="Zhang Q.H."/>
            <person name="Zhong Y."/>
            <person name="Wang S."/>
            <person name="Han Z.G."/>
            <person name="Chen Z."/>
        </authorList>
    </citation>
    <scope>NUCLEOTIDE SEQUENCE</scope>
    <source>
        <strain evidence="1">Anhui</strain>
    </source>
</reference>
<sequence length="33" mass="3786">MLSLTNILTLPHTQLTTYLQARRTLPKAKPYTT</sequence>
<dbReference type="EMBL" id="FN327002">
    <property type="protein sequence ID" value="CAX82726.1"/>
    <property type="molecule type" value="mRNA"/>
</dbReference>
<dbReference type="AlphaFoldDB" id="C7TYQ0"/>
<evidence type="ECO:0000313" key="1">
    <source>
        <dbReference type="EMBL" id="CAX82726.1"/>
    </source>
</evidence>
<proteinExistence type="evidence at transcript level"/>
<protein>
    <submittedName>
        <fullName evidence="1">Hypotheticial protein</fullName>
    </submittedName>
</protein>
<name>C7TYQ0_SCHJA</name>
<reference evidence="1" key="2">
    <citation type="submission" date="2009-03" db="EMBL/GenBank/DDBJ databases">
        <authorList>
            <person name="Gang L."/>
        </authorList>
    </citation>
    <scope>NUCLEOTIDE SEQUENCE</scope>
    <source>
        <strain evidence="1">Anhui</strain>
    </source>
</reference>